<feature type="domain" description="Peptidase C50" evidence="6">
    <location>
        <begin position="1524"/>
        <end position="1619"/>
    </location>
</feature>
<dbReference type="InterPro" id="IPR005314">
    <property type="entry name" value="Peptidase_C50"/>
</dbReference>
<dbReference type="GO" id="GO:0005634">
    <property type="term" value="C:nucleus"/>
    <property type="evidence" value="ECO:0007669"/>
    <property type="project" value="InterPro"/>
</dbReference>
<proteinExistence type="predicted"/>
<keyword evidence="8" id="KW-1185">Reference proteome</keyword>
<comment type="catalytic activity">
    <reaction evidence="1">
        <text>All bonds known to be hydrolyzed by this endopeptidase have arginine in P1 and an acidic residue in P4. P6 is often occupied by an acidic residue or by a hydroxy-amino-acid residue, the phosphorylation of which enhances cleavage.</text>
        <dbReference type="EC" id="3.4.22.49"/>
    </reaction>
</comment>
<dbReference type="GO" id="GO:0006508">
    <property type="term" value="P:proteolysis"/>
    <property type="evidence" value="ECO:0007669"/>
    <property type="project" value="InterPro"/>
</dbReference>
<feature type="compositionally biased region" description="Basic residues" evidence="5">
    <location>
        <begin position="1176"/>
        <end position="1185"/>
    </location>
</feature>
<dbReference type="STRING" id="409849.ENSPMGP00000003125"/>
<evidence type="ECO:0000313" key="8">
    <source>
        <dbReference type="Proteomes" id="UP000261520"/>
    </source>
</evidence>
<dbReference type="GO" id="GO:0005813">
    <property type="term" value="C:centrosome"/>
    <property type="evidence" value="ECO:0007669"/>
    <property type="project" value="TreeGrafter"/>
</dbReference>
<protein>
    <recommendedName>
        <fullName evidence="2">separase</fullName>
        <ecNumber evidence="2">3.4.22.49</ecNumber>
    </recommendedName>
</protein>
<dbReference type="Proteomes" id="UP000261520">
    <property type="component" value="Unplaced"/>
</dbReference>
<dbReference type="GO" id="GO:0051307">
    <property type="term" value="P:meiotic chromosome separation"/>
    <property type="evidence" value="ECO:0007669"/>
    <property type="project" value="TreeGrafter"/>
</dbReference>
<dbReference type="Ensembl" id="ENSPMGT00000003314.1">
    <property type="protein sequence ID" value="ENSPMGP00000003125.1"/>
    <property type="gene ID" value="ENSPMGG00000002703.1"/>
</dbReference>
<feature type="compositionally biased region" description="Basic and acidic residues" evidence="5">
    <location>
        <begin position="1092"/>
        <end position="1116"/>
    </location>
</feature>
<reference evidence="7" key="2">
    <citation type="submission" date="2025-09" db="UniProtKB">
        <authorList>
            <consortium name="Ensembl"/>
        </authorList>
    </citation>
    <scope>IDENTIFICATION</scope>
</reference>
<evidence type="ECO:0000256" key="2">
    <source>
        <dbReference type="ARBA" id="ARBA00012489"/>
    </source>
</evidence>
<evidence type="ECO:0000259" key="6">
    <source>
        <dbReference type="PROSITE" id="PS51700"/>
    </source>
</evidence>
<evidence type="ECO:0000256" key="5">
    <source>
        <dbReference type="SAM" id="MobiDB-lite"/>
    </source>
</evidence>
<evidence type="ECO:0000256" key="3">
    <source>
        <dbReference type="ARBA" id="ARBA00022801"/>
    </source>
</evidence>
<keyword evidence="3" id="KW-0378">Hydrolase</keyword>
<evidence type="ECO:0000256" key="1">
    <source>
        <dbReference type="ARBA" id="ARBA00000451"/>
    </source>
</evidence>
<keyword evidence="4" id="KW-0159">Chromosome partition</keyword>
<dbReference type="Pfam" id="PF03568">
    <property type="entry name" value="Separin_C"/>
    <property type="match status" value="2"/>
</dbReference>
<dbReference type="PANTHER" id="PTHR12792:SF0">
    <property type="entry name" value="SEPARIN"/>
    <property type="match status" value="1"/>
</dbReference>
<dbReference type="GO" id="GO:0072686">
    <property type="term" value="C:mitotic spindle"/>
    <property type="evidence" value="ECO:0007669"/>
    <property type="project" value="TreeGrafter"/>
</dbReference>
<organism evidence="7 8">
    <name type="scientific">Periophthalmus magnuspinnatus</name>
    <dbReference type="NCBI Taxonomy" id="409849"/>
    <lineage>
        <taxon>Eukaryota</taxon>
        <taxon>Metazoa</taxon>
        <taxon>Chordata</taxon>
        <taxon>Craniata</taxon>
        <taxon>Vertebrata</taxon>
        <taxon>Euteleostomi</taxon>
        <taxon>Actinopterygii</taxon>
        <taxon>Neopterygii</taxon>
        <taxon>Teleostei</taxon>
        <taxon>Neoteleostei</taxon>
        <taxon>Acanthomorphata</taxon>
        <taxon>Gobiaria</taxon>
        <taxon>Gobiiformes</taxon>
        <taxon>Gobioidei</taxon>
        <taxon>Gobiidae</taxon>
        <taxon>Oxudercinae</taxon>
        <taxon>Periophthalmus</taxon>
    </lineage>
</organism>
<sequence>LSFFKRFSEYVKDQPGLQGRTLCDRVIRACNHHLGVSPSDRAHVVELVALVKVAVGGYDRAGSGVPQSSAFYMEKIIFHILKKLSALEVPGLLSEVAELLHTRLMEAEQVRSGNTLVWSSFSVLWNGLSASKDKATLTPRDKLHCQLQALCFLLLSDPESTNSSASKAPIYTQDAIGQFENSCTMTKEDSGFLSEEIHKCFSKFWKESAHHQHGKKSTLHPIFHIVIIVTKVLCKAGHYDTATSLLDNIQSKVRALPDFTYTELVLGRLAVKIYVSLKESGEFEQYLKECARALRSLVDVGGTEANAVLEACGLVVWAVESSYTKALSGTLLLAWFSFLEEHQECVSKVLKKVSRTVYFDLICLFQLSRPFMLAVQTSRRSGHLERALDWVILWLKALGDKITGHMTEPVALWVKTKMDATRTSDEDIRLRTLRDGFGSDVPEEGVMLALLEEELQAYRDTPGDTAQERYNTLCDLLEICHEDSPHSHLRAVHLVHMAQVVCFQDFSEETDCSAVDFTHEALRLLEAEPRTPENSDKLTDDMAHAFLWLYICSLEKNLQEVGLIFTQMFDMKIQPLERALSDWTALLKNGVVPSVRSPKQTCTSIAVMAALFRLMGKLNAVGDVTLPQSTFLYSLYIVCLPWCVKTACFQVSRGVPFLCEVLKEASDQRQSKSWYLLRARALQTLGSYLCLDPQTLPQTQRSIILAHGFHSPDTAVYESLKLFCSLLVTLVGKGLYGNSAGNSEARFIDQGENLCVKWQLLCDLLCCSVQMVSVRSRSGAVNDARLQCLEALKLAIKLQALSQCAELLVLKAELELMQGEKEESGLDLNKVRDLLELCTDVSDKPQKSEVKIKPRKGRLGQKPNSPPPAAEDDLADILNTRWISKTPVLTDPTSSPPLKSLPRRWLSALSHETDCGCSVCFEPYLGRVTVRWAATRADLDFHLDSDQAKTGLKLHLAALDRSKNISRKLRAKLAKIFAEKSIAKPLFLHDVVARIYLSIALCGLDPRMSKICNVWKGLEAGLTFVDSTPNPVVQPIKAGLMATKAIMSLVTMASSKGCLPEELFSHIWEWKLPKDIAEIRTEHKTVPPTPLTKRDATANAKDAVKNENSNKTELKKPKIIRARSIHVDDESDSEANPQSMKKVALKTRSTRKSVQSSKSPTTPVAPVTPAPEKTPTTKRPRRKKSTASVHMISSEDEEPAGAKMEGDGVEEPDKMRTIDEETVEVLDMSIEELRASDTEAEEGTAMGKSMTFYIHWANLQRCVWHCSKGLAVLTKINNTIFFFLDDLSLCEVKSLLSSAWLMLQHCPSPDVYSSVCALLALATGQEDPLTTALLHTEALGISSRHRTIRHLLYFCRKLKKSSNELQDKMASLTLDDPGPDDPRASAAQRLAQLENVFSFPIVDGSDFPKTHCHQFMQQTRLVVCVLSAVGLRPGQMGDSLLLSRLEKDHAPVTVHIPSSRRKRALSWMVREIDSIQVEQKAVSSVADKAKWWEGRRSLDTRVEVSHEKNILIIPRSVLKQGVDSNKVFYVLDPDGNLENSKERFKEFFSSQSNWEGVCGEAPDSAKLMEAVSSKDLYIYVGHGAGARFLDSQSVLKQQMRAASLLFGCSSAALSVRGQQEGQGILLYYLIAGCPFVLGNLWDVTDRDIDRFTKALLESWLSSEPGTPILDFMGPARQATILRHLIGAAPVVYGLPIHLL</sequence>
<dbReference type="GO" id="GO:0005737">
    <property type="term" value="C:cytoplasm"/>
    <property type="evidence" value="ECO:0007669"/>
    <property type="project" value="TreeGrafter"/>
</dbReference>
<dbReference type="PROSITE" id="PS51700">
    <property type="entry name" value="SEPARIN"/>
    <property type="match status" value="1"/>
</dbReference>
<feature type="compositionally biased region" description="Low complexity" evidence="5">
    <location>
        <begin position="1156"/>
        <end position="1174"/>
    </location>
</feature>
<feature type="region of interest" description="Disordered" evidence="5">
    <location>
        <begin position="846"/>
        <end position="871"/>
    </location>
</feature>
<accession>A0A3B3ZER2</accession>
<evidence type="ECO:0000256" key="4">
    <source>
        <dbReference type="ARBA" id="ARBA00022829"/>
    </source>
</evidence>
<dbReference type="EC" id="3.4.22.49" evidence="2"/>
<reference evidence="7" key="1">
    <citation type="submission" date="2025-08" db="UniProtKB">
        <authorList>
            <consortium name="Ensembl"/>
        </authorList>
    </citation>
    <scope>IDENTIFICATION</scope>
</reference>
<dbReference type="InterPro" id="IPR030397">
    <property type="entry name" value="SEPARIN_core_dom"/>
</dbReference>
<evidence type="ECO:0000313" key="7">
    <source>
        <dbReference type="Ensembl" id="ENSPMGP00000003125.1"/>
    </source>
</evidence>
<name>A0A3B3ZER2_9GOBI</name>
<dbReference type="PANTHER" id="PTHR12792">
    <property type="entry name" value="EXTRA SPINDLE POLES 1-RELATED"/>
    <property type="match status" value="1"/>
</dbReference>
<feature type="region of interest" description="Disordered" evidence="5">
    <location>
        <begin position="1086"/>
        <end position="1212"/>
    </location>
</feature>
<dbReference type="GO" id="GO:0004197">
    <property type="term" value="F:cysteine-type endopeptidase activity"/>
    <property type="evidence" value="ECO:0007669"/>
    <property type="project" value="InterPro"/>
</dbReference>